<feature type="signal peptide" evidence="10">
    <location>
        <begin position="1"/>
        <end position="22"/>
    </location>
</feature>
<dbReference type="GO" id="GO:0009279">
    <property type="term" value="C:cell outer membrane"/>
    <property type="evidence" value="ECO:0007669"/>
    <property type="project" value="UniProtKB-SubCell"/>
</dbReference>
<keyword evidence="4 8" id="KW-0812">Transmembrane</keyword>
<evidence type="ECO:0000259" key="11">
    <source>
        <dbReference type="Pfam" id="PF00593"/>
    </source>
</evidence>
<evidence type="ECO:0000256" key="3">
    <source>
        <dbReference type="ARBA" id="ARBA00022452"/>
    </source>
</evidence>
<evidence type="ECO:0000313" key="14">
    <source>
        <dbReference type="Proteomes" id="UP000008908"/>
    </source>
</evidence>
<dbReference type="STRING" id="886377.Murru_0765"/>
<evidence type="ECO:0000256" key="9">
    <source>
        <dbReference type="RuleBase" id="RU003357"/>
    </source>
</evidence>
<keyword evidence="6 8" id="KW-0472">Membrane</keyword>
<keyword evidence="14" id="KW-1185">Reference proteome</keyword>
<evidence type="ECO:0000256" key="4">
    <source>
        <dbReference type="ARBA" id="ARBA00022692"/>
    </source>
</evidence>
<dbReference type="InterPro" id="IPR012910">
    <property type="entry name" value="Plug_dom"/>
</dbReference>
<name>G2PJQ6_ALLRU</name>
<dbReference type="InterPro" id="IPR036942">
    <property type="entry name" value="Beta-barrel_TonB_sf"/>
</dbReference>
<evidence type="ECO:0000256" key="2">
    <source>
        <dbReference type="ARBA" id="ARBA00022448"/>
    </source>
</evidence>
<dbReference type="InterPro" id="IPR008969">
    <property type="entry name" value="CarboxyPept-like_regulatory"/>
</dbReference>
<protein>
    <submittedName>
        <fullName evidence="13">TonB-dependent receptor plug</fullName>
    </submittedName>
</protein>
<keyword evidence="5 9" id="KW-0798">TonB box</keyword>
<dbReference type="AlphaFoldDB" id="G2PJQ6"/>
<evidence type="ECO:0000313" key="13">
    <source>
        <dbReference type="EMBL" id="AEM69814.1"/>
    </source>
</evidence>
<keyword evidence="10" id="KW-0732">Signal</keyword>
<accession>G2PJQ6</accession>
<evidence type="ECO:0000256" key="10">
    <source>
        <dbReference type="SAM" id="SignalP"/>
    </source>
</evidence>
<dbReference type="RefSeq" id="WP_014032096.1">
    <property type="nucleotide sequence ID" value="NC_015945.1"/>
</dbReference>
<dbReference type="HOGENOM" id="CLU_004317_0_1_10"/>
<dbReference type="Gene3D" id="2.60.40.1120">
    <property type="entry name" value="Carboxypeptidase-like, regulatory domain"/>
    <property type="match status" value="1"/>
</dbReference>
<dbReference type="InterPro" id="IPR023997">
    <property type="entry name" value="TonB-dep_OMP_SusC/RagA_CS"/>
</dbReference>
<evidence type="ECO:0000256" key="5">
    <source>
        <dbReference type="ARBA" id="ARBA00023077"/>
    </source>
</evidence>
<keyword evidence="7 8" id="KW-0998">Cell outer membrane</keyword>
<dbReference type="OrthoDB" id="9768177at2"/>
<evidence type="ECO:0000256" key="6">
    <source>
        <dbReference type="ARBA" id="ARBA00023136"/>
    </source>
</evidence>
<dbReference type="Gene3D" id="2.170.130.10">
    <property type="entry name" value="TonB-dependent receptor, plug domain"/>
    <property type="match status" value="1"/>
</dbReference>
<dbReference type="Pfam" id="PF00593">
    <property type="entry name" value="TonB_dep_Rec_b-barrel"/>
    <property type="match status" value="1"/>
</dbReference>
<dbReference type="SUPFAM" id="SSF56935">
    <property type="entry name" value="Porins"/>
    <property type="match status" value="1"/>
</dbReference>
<feature type="chain" id="PRO_5003435346" evidence="10">
    <location>
        <begin position="23"/>
        <end position="1077"/>
    </location>
</feature>
<dbReference type="Proteomes" id="UP000008908">
    <property type="component" value="Chromosome"/>
</dbReference>
<sequence length="1077" mass="118382">MRAKLAWMLTPFLVLCMSFSFGQEKTVSGNVTDQNSLPLPGVSIVVVGTSNGTQTDFDGNYTISASEGQVLRFSYIGQATVERTVGASSTINVQMQDDAQALEEVVVVGYGTTTKQAFAGTASVVEAEALEVKSFSNVSQALAGEVAGVTVINQSGQPGTSSTIRVRGYGSVNGNRDPLYVVDGVPFTGSINSINPGDIKTTTVLKDATATAIYGSRGANGVILITTKTGTANESFVEVDVKSGFNMQLIPRYNVLTSPEEYIGYVWEGIRNGAALDGEADPVAFANDNLFTANYVASGYNMWNVADGGELIDPATGTVRPGVTRKYTPERYADLAFDAAIRTETNLRMGGGDEKSKYFASVGYLDDNGYAINTGYQRYTARLNADSQVKKWLKVGVNAGYAYSKSRNNGQTDGSENLFEFADKMAPIFPVFLRDDNAQLVEDPIFGGYQYDYGTASGFRSRPNADQLNPIASALYDYVGTDRHEVNGNFSLDIDIAKGLTFETRFGAQFATERYKSFTNPFYGGGISTGGSLYQRDRNFLTTNFLKLLRYQTEFGSHSIEALVAHENNQFEREQSVASKRLAVHPDIYELNNFVVSQGPPSGFSRGYSIESYFGQVNYDYDKKYFLTASVRRDGSSRFINEKWGTFGSVGAAWVISNEDFMSGNGVFDFLKLKASYGLTGDQAVDENDYYIAYDTYDINNLNDRISLSIRDNGNPDLTWETSKMFQTGIEFGLGRYLDGVVDFYSKKTDNLIFERRVGPSQGIAIVTVNDGELLNQGVEFDLTGHIFNKEDFKLDLSINGSHVNNEILTMPLEPSTGEPRILDTSASPYGYSKGSSIYDFYIREWAGVNPDNGVGMYYQYFNDTNGNGTLDDGEDGIADMMAYMDENPDANVARQTTETYADATQKYVGKSGIPDLRGAFRLAAQVKNFDFSAQFTYSLGGWAMDNQYSELMSDNFGAASTNFHKDIAQRWQNPGDVTDVPRLDDATGQDQRVGTTRWLVSTDYIAFNNAKIGYTLPRKDIERMGLKNVNIWLSGDNLAIKTARQGYNPSIREDGSSERQIYAPLTTVTLGVRVKF</sequence>
<keyword evidence="3 8" id="KW-1134">Transmembrane beta strand</keyword>
<proteinExistence type="inferred from homology"/>
<evidence type="ECO:0000256" key="7">
    <source>
        <dbReference type="ARBA" id="ARBA00023237"/>
    </source>
</evidence>
<dbReference type="InterPro" id="IPR037066">
    <property type="entry name" value="Plug_dom_sf"/>
</dbReference>
<keyword evidence="2 8" id="KW-0813">Transport</keyword>
<dbReference type="SUPFAM" id="SSF49464">
    <property type="entry name" value="Carboxypeptidase regulatory domain-like"/>
    <property type="match status" value="1"/>
</dbReference>
<dbReference type="EMBL" id="CP002999">
    <property type="protein sequence ID" value="AEM69814.1"/>
    <property type="molecule type" value="Genomic_DNA"/>
</dbReference>
<organism evidence="13 14">
    <name type="scientific">Allomuricauda ruestringensis (strain DSM 13258 / CIP 107369 / LMG 19739 / B1)</name>
    <name type="common">Muricauda ruestringensis</name>
    <dbReference type="NCBI Taxonomy" id="886377"/>
    <lineage>
        <taxon>Bacteria</taxon>
        <taxon>Pseudomonadati</taxon>
        <taxon>Bacteroidota</taxon>
        <taxon>Flavobacteriia</taxon>
        <taxon>Flavobacteriales</taxon>
        <taxon>Flavobacteriaceae</taxon>
        <taxon>Flagellimonas</taxon>
    </lineage>
</organism>
<evidence type="ECO:0000256" key="1">
    <source>
        <dbReference type="ARBA" id="ARBA00004571"/>
    </source>
</evidence>
<keyword evidence="13" id="KW-0675">Receptor</keyword>
<evidence type="ECO:0000259" key="12">
    <source>
        <dbReference type="Pfam" id="PF07715"/>
    </source>
</evidence>
<dbReference type="InterPro" id="IPR039426">
    <property type="entry name" value="TonB-dep_rcpt-like"/>
</dbReference>
<dbReference type="Gene3D" id="2.40.170.20">
    <property type="entry name" value="TonB-dependent receptor, beta-barrel domain"/>
    <property type="match status" value="1"/>
</dbReference>
<comment type="subcellular location">
    <subcellularLocation>
        <location evidence="1 8">Cell outer membrane</location>
        <topology evidence="1 8">Multi-pass membrane protein</topology>
    </subcellularLocation>
</comment>
<feature type="domain" description="TonB-dependent receptor plug" evidence="12">
    <location>
        <begin position="115"/>
        <end position="222"/>
    </location>
</feature>
<dbReference type="Pfam" id="PF07715">
    <property type="entry name" value="Plug"/>
    <property type="match status" value="1"/>
</dbReference>
<dbReference type="eggNOG" id="COG1629">
    <property type="taxonomic scope" value="Bacteria"/>
</dbReference>
<dbReference type="Pfam" id="PF13715">
    <property type="entry name" value="CarbopepD_reg_2"/>
    <property type="match status" value="1"/>
</dbReference>
<feature type="domain" description="TonB-dependent receptor-like beta-barrel" evidence="11">
    <location>
        <begin position="446"/>
        <end position="929"/>
    </location>
</feature>
<gene>
    <name evidence="13" type="ordered locus">Murru_0765</name>
</gene>
<reference evidence="14" key="1">
    <citation type="submission" date="2011-08" db="EMBL/GenBank/DDBJ databases">
        <title>The complete genome of Muricauda ruestringensis DSM 13258.</title>
        <authorList>
            <person name="Lucas S."/>
            <person name="Han J."/>
            <person name="Lapidus A."/>
            <person name="Bruce D."/>
            <person name="Goodwin L."/>
            <person name="Pitluck S."/>
            <person name="Peters L."/>
            <person name="Kyrpides N."/>
            <person name="Mavromatis K."/>
            <person name="Ivanova N."/>
            <person name="Ovchinnikova G."/>
            <person name="Teshima H."/>
            <person name="Detter J.C."/>
            <person name="Tapia R."/>
            <person name="Han C."/>
            <person name="Land M."/>
            <person name="Hauser L."/>
            <person name="Markowitz V."/>
            <person name="Cheng J.-F."/>
            <person name="Hugenholtz P."/>
            <person name="Woyke T."/>
            <person name="Wu D."/>
            <person name="Spring S."/>
            <person name="Schroeder M."/>
            <person name="Brambilla E."/>
            <person name="Klenk H.-P."/>
            <person name="Eisen J.A."/>
        </authorList>
    </citation>
    <scope>NUCLEOTIDE SEQUENCE [LARGE SCALE GENOMIC DNA]</scope>
    <source>
        <strain evidence="14">DSM 13258 / LMG 19739 / B1</strain>
    </source>
</reference>
<evidence type="ECO:0000256" key="8">
    <source>
        <dbReference type="PROSITE-ProRule" id="PRU01360"/>
    </source>
</evidence>
<dbReference type="InterPro" id="IPR023996">
    <property type="entry name" value="TonB-dep_OMP_SusC/RagA"/>
</dbReference>
<reference evidence="13 14" key="2">
    <citation type="journal article" date="2012" name="Stand. Genomic Sci.">
        <title>Complete genome sequence of the facultatively anaerobic, appendaged bacterium Muricauda ruestringensis type strain (B1(T)).</title>
        <authorList>
            <person name="Huntemann M."/>
            <person name="Teshima H."/>
            <person name="Lapidus A."/>
            <person name="Nolan M."/>
            <person name="Lucas S."/>
            <person name="Hammon N."/>
            <person name="Deshpande S."/>
            <person name="Cheng J.F."/>
            <person name="Tapia R."/>
            <person name="Goodwin L.A."/>
            <person name="Pitluck S."/>
            <person name="Liolios K."/>
            <person name="Pagani I."/>
            <person name="Ivanova N."/>
            <person name="Mavromatis K."/>
            <person name="Mikhailova N."/>
            <person name="Pati A."/>
            <person name="Chen A."/>
            <person name="Palaniappan K."/>
            <person name="Land M."/>
            <person name="Hauser L."/>
            <person name="Pan C."/>
            <person name="Brambilla E.M."/>
            <person name="Rohde M."/>
            <person name="Spring S."/>
            <person name="Goker M."/>
            <person name="Detter J.C."/>
            <person name="Bristow J."/>
            <person name="Eisen J.A."/>
            <person name="Markowitz V."/>
            <person name="Hugenholtz P."/>
            <person name="Kyrpides N.C."/>
            <person name="Klenk H.P."/>
            <person name="Woyke T."/>
        </authorList>
    </citation>
    <scope>NUCLEOTIDE SEQUENCE [LARGE SCALE GENOMIC DNA]</scope>
    <source>
        <strain evidence="14">DSM 13258 / LMG 19739 / B1</strain>
    </source>
</reference>
<dbReference type="NCBIfam" id="TIGR04056">
    <property type="entry name" value="OMP_RagA_SusC"/>
    <property type="match status" value="1"/>
</dbReference>
<dbReference type="NCBIfam" id="TIGR04057">
    <property type="entry name" value="SusC_RagA_signa"/>
    <property type="match status" value="1"/>
</dbReference>
<dbReference type="InterPro" id="IPR000531">
    <property type="entry name" value="Beta-barrel_TonB"/>
</dbReference>
<dbReference type="KEGG" id="mrs:Murru_0765"/>
<dbReference type="PROSITE" id="PS52016">
    <property type="entry name" value="TONB_DEPENDENT_REC_3"/>
    <property type="match status" value="1"/>
</dbReference>
<comment type="similarity">
    <text evidence="8 9">Belongs to the TonB-dependent receptor family.</text>
</comment>